<dbReference type="AlphaFoldDB" id="A0A4U5TQA8"/>
<keyword evidence="1" id="KW-0676">Redox-active center</keyword>
<proteinExistence type="predicted"/>
<dbReference type="InterPro" id="IPR050553">
    <property type="entry name" value="Thioredoxin_ResA/DsbE_sf"/>
</dbReference>
<comment type="caution">
    <text evidence="4">The sequence shown here is derived from an EMBL/GenBank/DDBJ whole genome shotgun (WGS) entry which is preliminary data.</text>
</comment>
<dbReference type="Gene3D" id="3.40.30.10">
    <property type="entry name" value="Glutaredoxin"/>
    <property type="match status" value="1"/>
</dbReference>
<reference evidence="4 5" key="1">
    <citation type="submission" date="2019-04" db="EMBL/GenBank/DDBJ databases">
        <title>Psychroflexus halotolerans sp. nov., isolated from a marine solar saltern.</title>
        <authorList>
            <person name="Feng X."/>
        </authorList>
    </citation>
    <scope>NUCLEOTIDE SEQUENCE [LARGE SCALE GENOMIC DNA]</scope>
    <source>
        <strain evidence="4 5">WDS2C27</strain>
    </source>
</reference>
<evidence type="ECO:0000256" key="2">
    <source>
        <dbReference type="SAM" id="Phobius"/>
    </source>
</evidence>
<feature type="domain" description="Thioredoxin" evidence="3">
    <location>
        <begin position="58"/>
        <end position="195"/>
    </location>
</feature>
<organism evidence="4 5">
    <name type="scientific">Mesohalobacter halotolerans</name>
    <dbReference type="NCBI Taxonomy" id="1883405"/>
    <lineage>
        <taxon>Bacteria</taxon>
        <taxon>Pseudomonadati</taxon>
        <taxon>Bacteroidota</taxon>
        <taxon>Flavobacteriia</taxon>
        <taxon>Flavobacteriales</taxon>
        <taxon>Flavobacteriaceae</taxon>
        <taxon>Mesohalobacter</taxon>
    </lineage>
</organism>
<dbReference type="PROSITE" id="PS51352">
    <property type="entry name" value="THIOREDOXIN_2"/>
    <property type="match status" value="1"/>
</dbReference>
<evidence type="ECO:0000259" key="3">
    <source>
        <dbReference type="PROSITE" id="PS51352"/>
    </source>
</evidence>
<evidence type="ECO:0000313" key="4">
    <source>
        <dbReference type="EMBL" id="TKS56223.1"/>
    </source>
</evidence>
<sequence length="195" mass="22253">MNKTASTQSFDVKAFFKKQWSNILFFIVVLLFIIPDSRMVIQSELASLFSGTPTLIKNESREKLSNYNLVLKALDGQQVNLNQSQNKPVLINFWATWCAPCLAEMPDLDELYKTFQGEVDFYFISQESPEVLKKFMASKQYELPVYIQKSKLPAPLTNKAIPSTFLIHPNGEILAKATGAAKWNDKEIHQIIKNM</sequence>
<dbReference type="InterPro" id="IPR000866">
    <property type="entry name" value="AhpC/TSA"/>
</dbReference>
<feature type="transmembrane region" description="Helical" evidence="2">
    <location>
        <begin position="20"/>
        <end position="41"/>
    </location>
</feature>
<dbReference type="OrthoDB" id="9815205at2"/>
<protein>
    <submittedName>
        <fullName evidence="4">TlpA family protein disulfide reductase</fullName>
    </submittedName>
</protein>
<dbReference type="InterPro" id="IPR036249">
    <property type="entry name" value="Thioredoxin-like_sf"/>
</dbReference>
<dbReference type="RefSeq" id="WP_138932339.1">
    <property type="nucleotide sequence ID" value="NZ_SWMU01000003.1"/>
</dbReference>
<dbReference type="GO" id="GO:0016491">
    <property type="term" value="F:oxidoreductase activity"/>
    <property type="evidence" value="ECO:0007669"/>
    <property type="project" value="InterPro"/>
</dbReference>
<dbReference type="PROSITE" id="PS00194">
    <property type="entry name" value="THIOREDOXIN_1"/>
    <property type="match status" value="1"/>
</dbReference>
<dbReference type="Pfam" id="PF00578">
    <property type="entry name" value="AhpC-TSA"/>
    <property type="match status" value="1"/>
</dbReference>
<keyword evidence="2" id="KW-1133">Transmembrane helix</keyword>
<dbReference type="Proteomes" id="UP000306552">
    <property type="component" value="Unassembled WGS sequence"/>
</dbReference>
<keyword evidence="5" id="KW-1185">Reference proteome</keyword>
<name>A0A4U5TQA8_9FLAO</name>
<dbReference type="GO" id="GO:0016209">
    <property type="term" value="F:antioxidant activity"/>
    <property type="evidence" value="ECO:0007669"/>
    <property type="project" value="InterPro"/>
</dbReference>
<dbReference type="SUPFAM" id="SSF52833">
    <property type="entry name" value="Thioredoxin-like"/>
    <property type="match status" value="1"/>
</dbReference>
<evidence type="ECO:0000256" key="1">
    <source>
        <dbReference type="ARBA" id="ARBA00023284"/>
    </source>
</evidence>
<dbReference type="CDD" id="cd02966">
    <property type="entry name" value="TlpA_like_family"/>
    <property type="match status" value="1"/>
</dbReference>
<dbReference type="InterPro" id="IPR013766">
    <property type="entry name" value="Thioredoxin_domain"/>
</dbReference>
<accession>A0A4U5TQA8</accession>
<dbReference type="PANTHER" id="PTHR42852:SF17">
    <property type="entry name" value="THIOREDOXIN-LIKE PROTEIN HI_1115"/>
    <property type="match status" value="1"/>
</dbReference>
<evidence type="ECO:0000313" key="5">
    <source>
        <dbReference type="Proteomes" id="UP000306552"/>
    </source>
</evidence>
<keyword evidence="2" id="KW-0472">Membrane</keyword>
<dbReference type="EMBL" id="SWMU01000003">
    <property type="protein sequence ID" value="TKS56223.1"/>
    <property type="molecule type" value="Genomic_DNA"/>
</dbReference>
<dbReference type="InterPro" id="IPR017937">
    <property type="entry name" value="Thioredoxin_CS"/>
</dbReference>
<gene>
    <name evidence="4" type="ORF">FCN74_09445</name>
</gene>
<dbReference type="PANTHER" id="PTHR42852">
    <property type="entry name" value="THIOL:DISULFIDE INTERCHANGE PROTEIN DSBE"/>
    <property type="match status" value="1"/>
</dbReference>
<keyword evidence="2" id="KW-0812">Transmembrane</keyword>